<dbReference type="InterPro" id="IPR034660">
    <property type="entry name" value="DinB/YfiT-like"/>
</dbReference>
<evidence type="ECO:0000256" key="2">
    <source>
        <dbReference type="ARBA" id="ARBA00022723"/>
    </source>
</evidence>
<dbReference type="SUPFAM" id="SSF109854">
    <property type="entry name" value="DinB/YfiT-like putative metalloenzymes"/>
    <property type="match status" value="1"/>
</dbReference>
<dbReference type="EMBL" id="JAVDWA010000003">
    <property type="protein sequence ID" value="MDR7073001.1"/>
    <property type="molecule type" value="Genomic_DNA"/>
</dbReference>
<evidence type="ECO:0000313" key="4">
    <source>
        <dbReference type="Proteomes" id="UP001258181"/>
    </source>
</evidence>
<protein>
    <submittedName>
        <fullName evidence="3">Damage-inducible protein DinB</fullName>
    </submittedName>
</protein>
<dbReference type="RefSeq" id="WP_310258413.1">
    <property type="nucleotide sequence ID" value="NZ_JAVDWA010000003.1"/>
</dbReference>
<evidence type="ECO:0000313" key="3">
    <source>
        <dbReference type="EMBL" id="MDR7073001.1"/>
    </source>
</evidence>
<dbReference type="InterPro" id="IPR007837">
    <property type="entry name" value="DinB"/>
</dbReference>
<sequence>MKNALQFSQFNNWANEKIFEHLKQLPDEIYNKQVQNAFPSISAVLHHMYQTDYVWLKVLEGESFEEIVASVKKRAMEIQGIDLNEMHLHFKEMAEQFETFVQHKGDLNTPTTVHHPAIGTLHTTYADLLQHIVNHGTYHRGHLSGILNQLGHKGASIDYIFYLFSLQHQ</sequence>
<dbReference type="Pfam" id="PF05163">
    <property type="entry name" value="DinB"/>
    <property type="match status" value="1"/>
</dbReference>
<keyword evidence="2" id="KW-0479">Metal-binding</keyword>
<name>A0ABU1U0K0_9BACL</name>
<dbReference type="Proteomes" id="UP001258181">
    <property type="component" value="Unassembled WGS sequence"/>
</dbReference>
<dbReference type="PANTHER" id="PTHR37302:SF1">
    <property type="entry name" value="PROTEIN DINB"/>
    <property type="match status" value="1"/>
</dbReference>
<organism evidence="3 4">
    <name type="scientific">Fictibacillus barbaricus</name>
    <dbReference type="NCBI Taxonomy" id="182136"/>
    <lineage>
        <taxon>Bacteria</taxon>
        <taxon>Bacillati</taxon>
        <taxon>Bacillota</taxon>
        <taxon>Bacilli</taxon>
        <taxon>Bacillales</taxon>
        <taxon>Fictibacillaceae</taxon>
        <taxon>Fictibacillus</taxon>
    </lineage>
</organism>
<reference evidence="3 4" key="1">
    <citation type="submission" date="2023-07" db="EMBL/GenBank/DDBJ databases">
        <title>Sorghum-associated microbial communities from plants grown in Nebraska, USA.</title>
        <authorList>
            <person name="Schachtman D."/>
        </authorList>
    </citation>
    <scope>NUCLEOTIDE SEQUENCE [LARGE SCALE GENOMIC DNA]</scope>
    <source>
        <strain evidence="3 4">BE211</strain>
    </source>
</reference>
<comment type="caution">
    <text evidence="3">The sequence shown here is derived from an EMBL/GenBank/DDBJ whole genome shotgun (WGS) entry which is preliminary data.</text>
</comment>
<accession>A0ABU1U0K0</accession>
<keyword evidence="4" id="KW-1185">Reference proteome</keyword>
<evidence type="ECO:0000256" key="1">
    <source>
        <dbReference type="ARBA" id="ARBA00008635"/>
    </source>
</evidence>
<dbReference type="PANTHER" id="PTHR37302">
    <property type="entry name" value="SLR1116 PROTEIN"/>
    <property type="match status" value="1"/>
</dbReference>
<proteinExistence type="inferred from homology"/>
<comment type="similarity">
    <text evidence="1">Belongs to the DinB family.</text>
</comment>
<gene>
    <name evidence="3" type="ORF">J2X07_001987</name>
</gene>
<dbReference type="Gene3D" id="1.20.120.450">
    <property type="entry name" value="dinb family like domain"/>
    <property type="match status" value="1"/>
</dbReference>